<evidence type="ECO:0000259" key="24">
    <source>
        <dbReference type="PROSITE" id="PS51021"/>
    </source>
</evidence>
<dbReference type="GeneTree" id="ENSGT00950000182882"/>
<reference evidence="25" key="3">
    <citation type="submission" date="2025-09" db="UniProtKB">
        <authorList>
            <consortium name="Ensembl"/>
        </authorList>
    </citation>
    <scope>IDENTIFICATION</scope>
</reference>
<evidence type="ECO:0000256" key="10">
    <source>
        <dbReference type="ARBA" id="ARBA00022753"/>
    </source>
</evidence>
<evidence type="ECO:0000256" key="5">
    <source>
        <dbReference type="ARBA" id="ARBA00022473"/>
    </source>
</evidence>
<dbReference type="GO" id="GO:0048156">
    <property type="term" value="F:tau protein binding"/>
    <property type="evidence" value="ECO:0007669"/>
    <property type="project" value="TreeGrafter"/>
</dbReference>
<evidence type="ECO:0000313" key="26">
    <source>
        <dbReference type="Proteomes" id="UP001501920"/>
    </source>
</evidence>
<evidence type="ECO:0000256" key="4">
    <source>
        <dbReference type="ARBA" id="ARBA00022443"/>
    </source>
</evidence>
<accession>A0A3B4DR69</accession>
<dbReference type="InterPro" id="IPR036028">
    <property type="entry name" value="SH3-like_dom_sf"/>
</dbReference>
<dbReference type="GO" id="GO:0030315">
    <property type="term" value="C:T-tubule"/>
    <property type="evidence" value="ECO:0007669"/>
    <property type="project" value="UniProtKB-SubCell"/>
</dbReference>
<evidence type="ECO:0000256" key="2">
    <source>
        <dbReference type="ARBA" id="ARBA00004177"/>
    </source>
</evidence>
<dbReference type="SUPFAM" id="SSF50044">
    <property type="entry name" value="SH3-domain"/>
    <property type="match status" value="1"/>
</dbReference>
<organism evidence="25 26">
    <name type="scientific">Pygocentrus nattereri</name>
    <name type="common">Red-bellied piranha</name>
    <dbReference type="NCBI Taxonomy" id="42514"/>
    <lineage>
        <taxon>Eukaryota</taxon>
        <taxon>Metazoa</taxon>
        <taxon>Chordata</taxon>
        <taxon>Craniata</taxon>
        <taxon>Vertebrata</taxon>
        <taxon>Euteleostomi</taxon>
        <taxon>Actinopterygii</taxon>
        <taxon>Neopterygii</taxon>
        <taxon>Teleostei</taxon>
        <taxon>Ostariophysi</taxon>
        <taxon>Characiformes</taxon>
        <taxon>Characoidei</taxon>
        <taxon>Pygocentrus</taxon>
    </lineage>
</organism>
<dbReference type="PRINTS" id="PR00452">
    <property type="entry name" value="SH3DOMAIN"/>
</dbReference>
<dbReference type="PROSITE" id="PS50002">
    <property type="entry name" value="SH3"/>
    <property type="match status" value="1"/>
</dbReference>
<dbReference type="InterPro" id="IPR027267">
    <property type="entry name" value="AH/BAR_dom_sf"/>
</dbReference>
<dbReference type="Pfam" id="PF14604">
    <property type="entry name" value="SH3_9"/>
    <property type="match status" value="1"/>
</dbReference>
<keyword evidence="15" id="KW-0539">Nucleus</keyword>
<evidence type="ECO:0000256" key="11">
    <source>
        <dbReference type="ARBA" id="ARBA00022782"/>
    </source>
</evidence>
<evidence type="ECO:0000256" key="21">
    <source>
        <dbReference type="PROSITE-ProRule" id="PRU00192"/>
    </source>
</evidence>
<proteinExistence type="predicted"/>
<keyword evidence="26" id="KW-1185">Reference proteome</keyword>
<reference evidence="25 26" key="1">
    <citation type="submission" date="2020-10" db="EMBL/GenBank/DDBJ databases">
        <title>Pygocentrus nattereri (red-bellied piranha) genome, fPygNat1, primary haplotype.</title>
        <authorList>
            <person name="Myers G."/>
            <person name="Meyer A."/>
            <person name="Karagic N."/>
            <person name="Pippel M."/>
            <person name="Winkler S."/>
            <person name="Tracey A."/>
            <person name="Wood J."/>
            <person name="Formenti G."/>
            <person name="Howe K."/>
            <person name="Fedrigo O."/>
            <person name="Jarvis E.D."/>
        </authorList>
    </citation>
    <scope>NUCLEOTIDE SEQUENCE [LARGE SCALE GENOMIC DNA]</scope>
</reference>
<evidence type="ECO:0000256" key="19">
    <source>
        <dbReference type="ARBA" id="ARBA00080400"/>
    </source>
</evidence>
<evidence type="ECO:0000256" key="3">
    <source>
        <dbReference type="ARBA" id="ARBA00004496"/>
    </source>
</evidence>
<name>A0A3B4DR69_PYGNA</name>
<dbReference type="GO" id="GO:0008021">
    <property type="term" value="C:synaptic vesicle"/>
    <property type="evidence" value="ECO:0007669"/>
    <property type="project" value="TreeGrafter"/>
</dbReference>
<dbReference type="Ensembl" id="ENSPNAT00000006311.2">
    <property type="protein sequence ID" value="ENSPNAP00000025955.2"/>
    <property type="gene ID" value="ENSPNAG00000001606.2"/>
</dbReference>
<dbReference type="GO" id="GO:0051649">
    <property type="term" value="P:establishment of localization in cell"/>
    <property type="evidence" value="ECO:0007669"/>
    <property type="project" value="UniProtKB-ARBA"/>
</dbReference>
<dbReference type="InterPro" id="IPR003005">
    <property type="entry name" value="Amphiphysin"/>
</dbReference>
<keyword evidence="10" id="KW-0967">Endosome</keyword>
<keyword evidence="9" id="KW-0254">Endocytosis</keyword>
<dbReference type="GO" id="GO:0030154">
    <property type="term" value="P:cell differentiation"/>
    <property type="evidence" value="ECO:0007669"/>
    <property type="project" value="UniProtKB-KW"/>
</dbReference>
<keyword evidence="8" id="KW-0597">Phosphoprotein</keyword>
<keyword evidence="11" id="KW-0221">Differentiation</keyword>
<evidence type="ECO:0000256" key="22">
    <source>
        <dbReference type="SAM" id="MobiDB-lite"/>
    </source>
</evidence>
<sequence>MAETGKGVNAGKLASNVQKRITRAQEKMMQKLGKADETKDTAFEESVANFNKQMTEGTKLQRDLRAYLAAVKTMHESSKRLQDCLAEMYEPDWFGKEEMDALAEELIEKEMDNNLEDTDVLWGDFYQKLVDSALISMDTYMAQFPEIKARIAKRERKLVDFDSARHHFASIQKSKKKDEAKIAKPLALMEKAAPGWAQGIITAHQIAQTNLSRSQAEEELGKAQKVFEEISYDLQEELPTLWSSRVGLYVTTFQNVAGMEEKFHREMGKVRQTSAASKQQDLDEEAQPGWDAEDYSSKKTCKTPSWDDEGTPAAQAWEDHRAAAETEACQPSWEDEEEAVAAHASAGPCWVELVFFAQNAATTVTNGSSDAEVPSGVAYKVKAMHDYAATDSDELDLKAGDIVLVLPFDNPDEQDDGWLLGVKESHWLLNKDLTAKGVFPENFTQRL</sequence>
<dbReference type="GO" id="GO:0030424">
    <property type="term" value="C:axon"/>
    <property type="evidence" value="ECO:0007669"/>
    <property type="project" value="UniProtKB-ARBA"/>
</dbReference>
<dbReference type="AlphaFoldDB" id="A0A3B4DR69"/>
<feature type="compositionally biased region" description="Acidic residues" evidence="22">
    <location>
        <begin position="282"/>
        <end position="294"/>
    </location>
</feature>
<feature type="domain" description="SH3" evidence="23">
    <location>
        <begin position="376"/>
        <end position="447"/>
    </location>
</feature>
<protein>
    <recommendedName>
        <fullName evidence="17">Myc box-dependent-interacting protein 1</fullName>
    </recommendedName>
    <alternativeName>
        <fullName evidence="18">Amphiphysin II</fullName>
    </alternativeName>
    <alternativeName>
        <fullName evidence="20">Amphiphysin-like protein</fullName>
    </alternativeName>
    <alternativeName>
        <fullName evidence="19">Bridging integrator 1</fullName>
    </alternativeName>
</protein>
<dbReference type="SMART" id="SM00326">
    <property type="entry name" value="SH3"/>
    <property type="match status" value="1"/>
</dbReference>
<dbReference type="GO" id="GO:0005768">
    <property type="term" value="C:endosome"/>
    <property type="evidence" value="ECO:0007669"/>
    <property type="project" value="UniProtKB-SubCell"/>
</dbReference>
<comment type="subcellular location">
    <subcellularLocation>
        <location evidence="16">Cell membrane</location>
        <location evidence="16">Sarcolemma</location>
        <location evidence="16">T-tubule</location>
    </subcellularLocation>
    <subcellularLocation>
        <location evidence="3">Cytoplasm</location>
    </subcellularLocation>
    <subcellularLocation>
        <location evidence="2">Endosome</location>
    </subcellularLocation>
    <subcellularLocation>
        <location evidence="1">Nucleus</location>
    </subcellularLocation>
</comment>
<dbReference type="Gene3D" id="2.30.30.40">
    <property type="entry name" value="SH3 Domains"/>
    <property type="match status" value="1"/>
</dbReference>
<evidence type="ECO:0000313" key="25">
    <source>
        <dbReference type="Ensembl" id="ENSPNAP00000025955.2"/>
    </source>
</evidence>
<dbReference type="FunFam" id="2.30.30.40:FF:000029">
    <property type="entry name" value="myc box-dependent-interacting protein 1 isoform X2"/>
    <property type="match status" value="1"/>
</dbReference>
<evidence type="ECO:0000256" key="13">
    <source>
        <dbReference type="ARBA" id="ARBA00023054"/>
    </source>
</evidence>
<evidence type="ECO:0000256" key="16">
    <source>
        <dbReference type="ARBA" id="ARBA00024012"/>
    </source>
</evidence>
<keyword evidence="5" id="KW-0217">Developmental protein</keyword>
<evidence type="ECO:0000256" key="15">
    <source>
        <dbReference type="ARBA" id="ARBA00023242"/>
    </source>
</evidence>
<dbReference type="GO" id="GO:0005543">
    <property type="term" value="F:phospholipid binding"/>
    <property type="evidence" value="ECO:0007669"/>
    <property type="project" value="TreeGrafter"/>
</dbReference>
<evidence type="ECO:0000256" key="1">
    <source>
        <dbReference type="ARBA" id="ARBA00004123"/>
    </source>
</evidence>
<dbReference type="OrthoDB" id="446293at2759"/>
<keyword evidence="14" id="KW-0472">Membrane</keyword>
<evidence type="ECO:0000259" key="23">
    <source>
        <dbReference type="PROSITE" id="PS50002"/>
    </source>
</evidence>
<keyword evidence="6" id="KW-1003">Cell membrane</keyword>
<dbReference type="GO" id="GO:0006897">
    <property type="term" value="P:endocytosis"/>
    <property type="evidence" value="ECO:0007669"/>
    <property type="project" value="UniProtKB-KW"/>
</dbReference>
<dbReference type="FunFam" id="1.20.1270.60:FF:000013">
    <property type="entry name" value="Amphiphysin isoform 2"/>
    <property type="match status" value="1"/>
</dbReference>
<dbReference type="Pfam" id="PF03114">
    <property type="entry name" value="BAR"/>
    <property type="match status" value="1"/>
</dbReference>
<keyword evidence="12" id="KW-0007">Acetylation</keyword>
<evidence type="ECO:0000256" key="9">
    <source>
        <dbReference type="ARBA" id="ARBA00022583"/>
    </source>
</evidence>
<dbReference type="SUPFAM" id="SSF103657">
    <property type="entry name" value="BAR/IMD domain-like"/>
    <property type="match status" value="1"/>
</dbReference>
<dbReference type="PANTHER" id="PTHR46514">
    <property type="entry name" value="AMPHIPHYSIN"/>
    <property type="match status" value="1"/>
</dbReference>
<evidence type="ECO:0000256" key="17">
    <source>
        <dbReference type="ARBA" id="ARBA00069394"/>
    </source>
</evidence>
<feature type="domain" description="BAR" evidence="24">
    <location>
        <begin position="28"/>
        <end position="287"/>
    </location>
</feature>
<dbReference type="Proteomes" id="UP001501920">
    <property type="component" value="Chromosome 30"/>
</dbReference>
<dbReference type="PRINTS" id="PR01251">
    <property type="entry name" value="AMPHIPHYSIN"/>
</dbReference>
<dbReference type="STRING" id="42514.ENSPNAP00000025955"/>
<evidence type="ECO:0000256" key="7">
    <source>
        <dbReference type="ARBA" id="ARBA00022490"/>
    </source>
</evidence>
<dbReference type="SMART" id="SM00721">
    <property type="entry name" value="BAR"/>
    <property type="match status" value="1"/>
</dbReference>
<dbReference type="InterPro" id="IPR001452">
    <property type="entry name" value="SH3_domain"/>
</dbReference>
<keyword evidence="4 21" id="KW-0728">SH3 domain</keyword>
<evidence type="ECO:0000256" key="20">
    <source>
        <dbReference type="ARBA" id="ARBA00082834"/>
    </source>
</evidence>
<evidence type="ECO:0000256" key="18">
    <source>
        <dbReference type="ARBA" id="ARBA00077838"/>
    </source>
</evidence>
<keyword evidence="13" id="KW-0175">Coiled coil</keyword>
<evidence type="ECO:0000256" key="12">
    <source>
        <dbReference type="ARBA" id="ARBA00022990"/>
    </source>
</evidence>
<feature type="region of interest" description="Disordered" evidence="22">
    <location>
        <begin position="267"/>
        <end position="340"/>
    </location>
</feature>
<evidence type="ECO:0000256" key="8">
    <source>
        <dbReference type="ARBA" id="ARBA00022553"/>
    </source>
</evidence>
<dbReference type="PANTHER" id="PTHR46514:SF7">
    <property type="entry name" value="BRIDGING INTEGRATOR 1B"/>
    <property type="match status" value="1"/>
</dbReference>
<dbReference type="GO" id="GO:0005634">
    <property type="term" value="C:nucleus"/>
    <property type="evidence" value="ECO:0007669"/>
    <property type="project" value="UniProtKB-SubCell"/>
</dbReference>
<dbReference type="InterPro" id="IPR004148">
    <property type="entry name" value="BAR_dom"/>
</dbReference>
<keyword evidence="7" id="KW-0963">Cytoplasm</keyword>
<evidence type="ECO:0000256" key="6">
    <source>
        <dbReference type="ARBA" id="ARBA00022475"/>
    </source>
</evidence>
<evidence type="ECO:0000256" key="14">
    <source>
        <dbReference type="ARBA" id="ARBA00023136"/>
    </source>
</evidence>
<dbReference type="Gene3D" id="1.20.1270.60">
    <property type="entry name" value="Arfaptin homology (AH) domain/BAR domain"/>
    <property type="match status" value="1"/>
</dbReference>
<dbReference type="PROSITE" id="PS51021">
    <property type="entry name" value="BAR"/>
    <property type="match status" value="1"/>
</dbReference>
<reference evidence="25" key="2">
    <citation type="submission" date="2025-08" db="UniProtKB">
        <authorList>
            <consortium name="Ensembl"/>
        </authorList>
    </citation>
    <scope>IDENTIFICATION</scope>
</reference>